<name>A0A4D4J2L6_9PSEU</name>
<accession>A0A4D4J2L6</accession>
<gene>
    <name evidence="2" type="ORF">GTS_24980</name>
</gene>
<proteinExistence type="predicted"/>
<dbReference type="Proteomes" id="UP000298860">
    <property type="component" value="Unassembled WGS sequence"/>
</dbReference>
<feature type="region of interest" description="Disordered" evidence="1">
    <location>
        <begin position="31"/>
        <end position="83"/>
    </location>
</feature>
<protein>
    <submittedName>
        <fullName evidence="2">Uncharacterized protein</fullName>
    </submittedName>
</protein>
<dbReference type="EMBL" id="BJFL01000010">
    <property type="protein sequence ID" value="GDY30865.1"/>
    <property type="molecule type" value="Genomic_DNA"/>
</dbReference>
<comment type="caution">
    <text evidence="2">The sequence shown here is derived from an EMBL/GenBank/DDBJ whole genome shotgun (WGS) entry which is preliminary data.</text>
</comment>
<sequence length="83" mass="9377">MVAAAHGATMLILFRIKHQQREEDLAEEITEQVEERMHGEPSVRRAREHTGHRPEPANTTVEVRTPNDPGVLTVLFRNGTGPR</sequence>
<evidence type="ECO:0000256" key="1">
    <source>
        <dbReference type="SAM" id="MobiDB-lite"/>
    </source>
</evidence>
<feature type="compositionally biased region" description="Basic and acidic residues" evidence="1">
    <location>
        <begin position="33"/>
        <end position="55"/>
    </location>
</feature>
<reference evidence="3" key="1">
    <citation type="submission" date="2019-04" db="EMBL/GenBank/DDBJ databases">
        <title>Draft genome sequence of Pseudonocardiaceae bacterium SL3-2-4.</title>
        <authorList>
            <person name="Ningsih F."/>
            <person name="Yokota A."/>
            <person name="Sakai Y."/>
            <person name="Nanatani K."/>
            <person name="Yabe S."/>
            <person name="Oetari A."/>
            <person name="Sjamsuridzal W."/>
        </authorList>
    </citation>
    <scope>NUCLEOTIDE SEQUENCE [LARGE SCALE GENOMIC DNA]</scope>
    <source>
        <strain evidence="3">SL3-2-4</strain>
    </source>
</reference>
<dbReference type="AlphaFoldDB" id="A0A4D4J2L6"/>
<organism evidence="2 3">
    <name type="scientific">Gandjariella thermophila</name>
    <dbReference type="NCBI Taxonomy" id="1931992"/>
    <lineage>
        <taxon>Bacteria</taxon>
        <taxon>Bacillati</taxon>
        <taxon>Actinomycetota</taxon>
        <taxon>Actinomycetes</taxon>
        <taxon>Pseudonocardiales</taxon>
        <taxon>Pseudonocardiaceae</taxon>
        <taxon>Gandjariella</taxon>
    </lineage>
</organism>
<evidence type="ECO:0000313" key="2">
    <source>
        <dbReference type="EMBL" id="GDY30865.1"/>
    </source>
</evidence>
<keyword evidence="3" id="KW-1185">Reference proteome</keyword>
<evidence type="ECO:0000313" key="3">
    <source>
        <dbReference type="Proteomes" id="UP000298860"/>
    </source>
</evidence>